<keyword evidence="3" id="KW-1185">Reference proteome</keyword>
<feature type="region of interest" description="Disordered" evidence="1">
    <location>
        <begin position="47"/>
        <end position="66"/>
    </location>
</feature>
<organism evidence="2 3">
    <name type="scientific">Myotis brandtii</name>
    <name type="common">Brandt's bat</name>
    <dbReference type="NCBI Taxonomy" id="109478"/>
    <lineage>
        <taxon>Eukaryota</taxon>
        <taxon>Metazoa</taxon>
        <taxon>Chordata</taxon>
        <taxon>Craniata</taxon>
        <taxon>Vertebrata</taxon>
        <taxon>Euteleostomi</taxon>
        <taxon>Mammalia</taxon>
        <taxon>Eutheria</taxon>
        <taxon>Laurasiatheria</taxon>
        <taxon>Chiroptera</taxon>
        <taxon>Yangochiroptera</taxon>
        <taxon>Vespertilionidae</taxon>
        <taxon>Myotis</taxon>
    </lineage>
</organism>
<proteinExistence type="predicted"/>
<feature type="compositionally biased region" description="Polar residues" evidence="1">
    <location>
        <begin position="117"/>
        <end position="133"/>
    </location>
</feature>
<accession>S7NSL9</accession>
<gene>
    <name evidence="2" type="ORF">D623_10008840</name>
</gene>
<evidence type="ECO:0000256" key="1">
    <source>
        <dbReference type="SAM" id="MobiDB-lite"/>
    </source>
</evidence>
<dbReference type="EMBL" id="KE164775">
    <property type="protein sequence ID" value="EPQ20056.1"/>
    <property type="molecule type" value="Genomic_DNA"/>
</dbReference>
<protein>
    <submittedName>
        <fullName evidence="2">Uncharacterized protein</fullName>
    </submittedName>
</protein>
<feature type="region of interest" description="Disordered" evidence="1">
    <location>
        <begin position="99"/>
        <end position="136"/>
    </location>
</feature>
<sequence>MAAPEPRGQESENEGAVQRDVTRGEGGTEHLWLAPLGAQRPAGLCPLLSGGAHTTPASGPQNPQDDKKWCYPAHAWASDPGLLQVLLALTQEYAALGTTNHPSQESAAKVEQRTEIGDTSTTDASSSRGSTCPRSGRSAHREHLALHCAPSCLCPSSPGLTRSLASSINPFQHLVFACPPCAVAVGGGT</sequence>
<dbReference type="Proteomes" id="UP000052978">
    <property type="component" value="Unassembled WGS sequence"/>
</dbReference>
<feature type="region of interest" description="Disordered" evidence="1">
    <location>
        <begin position="1"/>
        <end position="35"/>
    </location>
</feature>
<name>S7NSL9_MYOBR</name>
<evidence type="ECO:0000313" key="3">
    <source>
        <dbReference type="Proteomes" id="UP000052978"/>
    </source>
</evidence>
<evidence type="ECO:0000313" key="2">
    <source>
        <dbReference type="EMBL" id="EPQ20056.1"/>
    </source>
</evidence>
<reference evidence="2 3" key="1">
    <citation type="journal article" date="2013" name="Nat. Commun.">
        <title>Genome analysis reveals insights into physiology and longevity of the Brandt's bat Myotis brandtii.</title>
        <authorList>
            <person name="Seim I."/>
            <person name="Fang X."/>
            <person name="Xiong Z."/>
            <person name="Lobanov A.V."/>
            <person name="Huang Z."/>
            <person name="Ma S."/>
            <person name="Feng Y."/>
            <person name="Turanov A.A."/>
            <person name="Zhu Y."/>
            <person name="Lenz T.L."/>
            <person name="Gerashchenko M.V."/>
            <person name="Fan D."/>
            <person name="Hee Yim S."/>
            <person name="Yao X."/>
            <person name="Jordan D."/>
            <person name="Xiong Y."/>
            <person name="Ma Y."/>
            <person name="Lyapunov A.N."/>
            <person name="Chen G."/>
            <person name="Kulakova O.I."/>
            <person name="Sun Y."/>
            <person name="Lee S.G."/>
            <person name="Bronson R.T."/>
            <person name="Moskalev A.A."/>
            <person name="Sunyaev S.R."/>
            <person name="Zhang G."/>
            <person name="Krogh A."/>
            <person name="Wang J."/>
            <person name="Gladyshev V.N."/>
        </authorList>
    </citation>
    <scope>NUCLEOTIDE SEQUENCE [LARGE SCALE GENOMIC DNA]</scope>
</reference>
<dbReference type="AlphaFoldDB" id="S7NSL9"/>